<organism evidence="2 3">
    <name type="scientific">Pseudoalteromonas tunicata D2</name>
    <dbReference type="NCBI Taxonomy" id="87626"/>
    <lineage>
        <taxon>Bacteria</taxon>
        <taxon>Pseudomonadati</taxon>
        <taxon>Pseudomonadota</taxon>
        <taxon>Gammaproteobacteria</taxon>
        <taxon>Alteromonadales</taxon>
        <taxon>Pseudoalteromonadaceae</taxon>
        <taxon>Pseudoalteromonas</taxon>
    </lineage>
</organism>
<dbReference type="InterPro" id="IPR002925">
    <property type="entry name" value="Dienelactn_hydro"/>
</dbReference>
<accession>A4C9N5</accession>
<reference evidence="2 3" key="1">
    <citation type="submission" date="2006-02" db="EMBL/GenBank/DDBJ databases">
        <authorList>
            <person name="Moran M.A."/>
            <person name="Kjelleberg S."/>
            <person name="Egan S."/>
            <person name="Saunders N."/>
            <person name="Thomas T."/>
            <person name="Ferriera S."/>
            <person name="Johnson J."/>
            <person name="Kravitz S."/>
            <person name="Halpern A."/>
            <person name="Remington K."/>
            <person name="Beeson K."/>
            <person name="Tran B."/>
            <person name="Rogers Y.-H."/>
            <person name="Friedman R."/>
            <person name="Venter J.C."/>
        </authorList>
    </citation>
    <scope>NUCLEOTIDE SEQUENCE [LARGE SCALE GENOMIC DNA]</scope>
    <source>
        <strain evidence="2 3">D2</strain>
    </source>
</reference>
<dbReference type="Proteomes" id="UP000006201">
    <property type="component" value="Unassembled WGS sequence"/>
</dbReference>
<dbReference type="Pfam" id="PF01738">
    <property type="entry name" value="DLH"/>
    <property type="match status" value="1"/>
</dbReference>
<dbReference type="GO" id="GO:0016787">
    <property type="term" value="F:hydrolase activity"/>
    <property type="evidence" value="ECO:0007669"/>
    <property type="project" value="UniProtKB-KW"/>
</dbReference>
<evidence type="ECO:0000313" key="3">
    <source>
        <dbReference type="Proteomes" id="UP000006201"/>
    </source>
</evidence>
<dbReference type="HOGENOM" id="CLU_054590_1_0_6"/>
<feature type="domain" description="Dienelactone hydrolase" evidence="1">
    <location>
        <begin position="19"/>
        <end position="242"/>
    </location>
</feature>
<evidence type="ECO:0000259" key="1">
    <source>
        <dbReference type="Pfam" id="PF01738"/>
    </source>
</evidence>
<dbReference type="SUPFAM" id="SSF53474">
    <property type="entry name" value="alpha/beta-Hydrolases"/>
    <property type="match status" value="1"/>
</dbReference>
<name>A4C9N5_9GAMM</name>
<dbReference type="AlphaFoldDB" id="A4C9N5"/>
<dbReference type="PANTHER" id="PTHR47562:SF2">
    <property type="entry name" value="CARBOXYMETHYLENEBUTENOLIDASE-RELATED"/>
    <property type="match status" value="1"/>
</dbReference>
<dbReference type="eggNOG" id="COG0412">
    <property type="taxonomic scope" value="Bacteria"/>
</dbReference>
<dbReference type="InterPro" id="IPR029058">
    <property type="entry name" value="AB_hydrolase_fold"/>
</dbReference>
<dbReference type="STRING" id="87626.PTD2_19797"/>
<comment type="caution">
    <text evidence="2">The sequence shown here is derived from an EMBL/GenBank/DDBJ whole genome shotgun (WGS) entry which is preliminary data.</text>
</comment>
<dbReference type="RefSeq" id="WP_009839925.1">
    <property type="nucleotide sequence ID" value="NZ_CH959301.1"/>
</dbReference>
<proteinExistence type="predicted"/>
<dbReference type="PANTHER" id="PTHR47562">
    <property type="match status" value="1"/>
</dbReference>
<gene>
    <name evidence="2" type="ORF">PTD2_19797</name>
</gene>
<dbReference type="Gene3D" id="3.40.50.1820">
    <property type="entry name" value="alpha/beta hydrolase"/>
    <property type="match status" value="1"/>
</dbReference>
<dbReference type="EMBL" id="AAOH01000004">
    <property type="protein sequence ID" value="EAR28093.1"/>
    <property type="molecule type" value="Genomic_DNA"/>
</dbReference>
<dbReference type="OrthoDB" id="9787933at2"/>
<protein>
    <submittedName>
        <fullName evidence="2">Putative hydrolase</fullName>
    </submittedName>
</protein>
<sequence>MQVRSEIISIQTETGPMRTVQFSPVGLDSAATIIFYSEIFQLTAPIMRSAQVLAGHGFNVLVPEIFHEFNPAGTVLEYDEAGKDKGNADKWQKPLTYYDSDVVALINYCHNSGTSSGGIGVMGVCIGGHLACRAALNPAIKAAFCLYATDIHSDTLPADPKEQTFARLDEIAGEIHFIWGKQDPHVPRDGRLKLYQKLNQSAINYQWLEVNAEHAFMRDEGERYDPALALEMYQKAVALFHRTLR</sequence>
<keyword evidence="3" id="KW-1185">Reference proteome</keyword>
<evidence type="ECO:0000313" key="2">
    <source>
        <dbReference type="EMBL" id="EAR28093.1"/>
    </source>
</evidence>
<keyword evidence="2" id="KW-0378">Hydrolase</keyword>